<protein>
    <submittedName>
        <fullName evidence="3">Uncharacterized protein</fullName>
    </submittedName>
</protein>
<feature type="compositionally biased region" description="Polar residues" evidence="2">
    <location>
        <begin position="1"/>
        <end position="13"/>
    </location>
</feature>
<evidence type="ECO:0000256" key="2">
    <source>
        <dbReference type="SAM" id="MobiDB-lite"/>
    </source>
</evidence>
<feature type="coiled-coil region" evidence="1">
    <location>
        <begin position="351"/>
        <end position="406"/>
    </location>
</feature>
<feature type="coiled-coil region" evidence="1">
    <location>
        <begin position="224"/>
        <end position="251"/>
    </location>
</feature>
<dbReference type="AlphaFoldDB" id="A0AA38S6B2"/>
<evidence type="ECO:0000313" key="4">
    <source>
        <dbReference type="Proteomes" id="UP001172457"/>
    </source>
</evidence>
<feature type="region of interest" description="Disordered" evidence="2">
    <location>
        <begin position="1"/>
        <end position="26"/>
    </location>
</feature>
<dbReference type="EMBL" id="JARYMX010000026">
    <property type="protein sequence ID" value="KAJ9536409.1"/>
    <property type="molecule type" value="Genomic_DNA"/>
</dbReference>
<feature type="compositionally biased region" description="Basic and acidic residues" evidence="2">
    <location>
        <begin position="15"/>
        <end position="26"/>
    </location>
</feature>
<keyword evidence="4" id="KW-1185">Reference proteome</keyword>
<accession>A0AA38S6B2</accession>
<dbReference type="Proteomes" id="UP001172457">
    <property type="component" value="Unassembled WGS sequence"/>
</dbReference>
<evidence type="ECO:0000256" key="1">
    <source>
        <dbReference type="SAM" id="Coils"/>
    </source>
</evidence>
<evidence type="ECO:0000313" key="3">
    <source>
        <dbReference type="EMBL" id="KAJ9536409.1"/>
    </source>
</evidence>
<keyword evidence="1" id="KW-0175">Coiled coil</keyword>
<gene>
    <name evidence="3" type="ORF">OSB04_un000422</name>
</gene>
<feature type="coiled-coil region" evidence="1">
    <location>
        <begin position="295"/>
        <end position="322"/>
    </location>
</feature>
<sequence>MLNSKQVKQGSQRWKSHEESQRWHEHEVERKELKLTMDSKFTELQTAAVDAYVNDLLNPNFFETIYQRINRFTDIIWKLKIENISLTDQVVTHEKSTPSQQAELIIKVTNLEDSLSKERSLITSLKKDLQNEHDQMLKHSFGNAQNLKLVTSLRKENECLQKKVLELDEDRKVFKNKLISSQSSVMELSKQVTDFEQIVIIEQSNFEKERKVFEEERNDFVNERKSFELKSEKLLQKISDLERKLVIDRKEVERQVKNSLKKPSLRAGKYQNMVHEFEEEIQVVHSERKVDDKKSIELQKQIVDLQNQLSDVRHQFKQKEKVLRHEKTILEQIIAEPNKPTLMEKDFADQKEAFKAEINKLTSKLSGLSTDIMNEQRMRSDQQKKLNDLLEERNKLSSKVKELEEIVFKAHDSSNVDSVSRSNINSSGQIRTSNLFYDRHVDYSDKWLLNNSVQDPVFNDWWLLNIQFRTRTSFMSFNDIEVSMINPEPEDLPKKHNPRLDVVCEGVNEDSPNHHEGEKFHQRHLQKLDEDMGTMCKSSG</sequence>
<name>A0AA38S6B2_9ASTR</name>
<comment type="caution">
    <text evidence="3">The sequence shown here is derived from an EMBL/GenBank/DDBJ whole genome shotgun (WGS) entry which is preliminary data.</text>
</comment>
<organism evidence="3 4">
    <name type="scientific">Centaurea solstitialis</name>
    <name type="common">yellow star-thistle</name>
    <dbReference type="NCBI Taxonomy" id="347529"/>
    <lineage>
        <taxon>Eukaryota</taxon>
        <taxon>Viridiplantae</taxon>
        <taxon>Streptophyta</taxon>
        <taxon>Embryophyta</taxon>
        <taxon>Tracheophyta</taxon>
        <taxon>Spermatophyta</taxon>
        <taxon>Magnoliopsida</taxon>
        <taxon>eudicotyledons</taxon>
        <taxon>Gunneridae</taxon>
        <taxon>Pentapetalae</taxon>
        <taxon>asterids</taxon>
        <taxon>campanulids</taxon>
        <taxon>Asterales</taxon>
        <taxon>Asteraceae</taxon>
        <taxon>Carduoideae</taxon>
        <taxon>Cardueae</taxon>
        <taxon>Centaureinae</taxon>
        <taxon>Centaurea</taxon>
    </lineage>
</organism>
<feature type="coiled-coil region" evidence="1">
    <location>
        <begin position="150"/>
        <end position="177"/>
    </location>
</feature>
<proteinExistence type="predicted"/>
<reference evidence="3" key="1">
    <citation type="submission" date="2023-03" db="EMBL/GenBank/DDBJ databases">
        <title>Chromosome-scale reference genome and RAD-based genetic map of yellow starthistle (Centaurea solstitialis) reveal putative structural variation and QTLs associated with invader traits.</title>
        <authorList>
            <person name="Reatini B."/>
            <person name="Cang F.A."/>
            <person name="Jiang Q."/>
            <person name="Mckibben M.T.W."/>
            <person name="Barker M.S."/>
            <person name="Rieseberg L.H."/>
            <person name="Dlugosch K.M."/>
        </authorList>
    </citation>
    <scope>NUCLEOTIDE SEQUENCE</scope>
    <source>
        <strain evidence="3">CAN-66</strain>
        <tissue evidence="3">Leaf</tissue>
    </source>
</reference>